<protein>
    <submittedName>
        <fullName evidence="2">Uncharacterized protein LOC142161765</fullName>
    </submittedName>
</protein>
<sequence length="126" mass="14336">MKFLLEISARLNHTATMVPNGGADDENMPHFFKLRCQNCQELSKRQCVYISESVQHGRDTVNHVIRCKECKKYGTVTLIPRYGRPFTAEDSESGAYAPLLLFDCDEMAPEGYEFNGAGNLLLTWVW</sequence>
<keyword evidence="1" id="KW-1185">Reference proteome</keyword>
<proteinExistence type="predicted"/>
<accession>A0AC58UCK2</accession>
<reference evidence="2" key="2">
    <citation type="submission" date="2025-08" db="UniProtKB">
        <authorList>
            <consortium name="RefSeq"/>
        </authorList>
    </citation>
    <scope>IDENTIFICATION</scope>
    <source>
        <tissue evidence="2">Leaf</tissue>
    </source>
</reference>
<reference evidence="1" key="1">
    <citation type="journal article" date="2014" name="Nat. Commun.">
        <title>The tobacco genome sequence and its comparison with those of tomato and potato.</title>
        <authorList>
            <person name="Sierro N."/>
            <person name="Battey J.N."/>
            <person name="Ouadi S."/>
            <person name="Bakaher N."/>
            <person name="Bovet L."/>
            <person name="Willig A."/>
            <person name="Goepfert S."/>
            <person name="Peitsch M.C."/>
            <person name="Ivanov N.V."/>
        </authorList>
    </citation>
    <scope>NUCLEOTIDE SEQUENCE [LARGE SCALE GENOMIC DNA]</scope>
</reference>
<evidence type="ECO:0000313" key="1">
    <source>
        <dbReference type="Proteomes" id="UP000790787"/>
    </source>
</evidence>
<dbReference type="Proteomes" id="UP000790787">
    <property type="component" value="Chromosome 4"/>
</dbReference>
<dbReference type="RefSeq" id="XP_075107222.1">
    <property type="nucleotide sequence ID" value="XM_075251121.1"/>
</dbReference>
<evidence type="ECO:0000313" key="2">
    <source>
        <dbReference type="RefSeq" id="XP_075107222.1"/>
    </source>
</evidence>
<name>A0AC58UCK2_TOBAC</name>
<organism evidence="1 2">
    <name type="scientific">Nicotiana tabacum</name>
    <name type="common">Common tobacco</name>
    <dbReference type="NCBI Taxonomy" id="4097"/>
    <lineage>
        <taxon>Eukaryota</taxon>
        <taxon>Viridiplantae</taxon>
        <taxon>Streptophyta</taxon>
        <taxon>Embryophyta</taxon>
        <taxon>Tracheophyta</taxon>
        <taxon>Spermatophyta</taxon>
        <taxon>Magnoliopsida</taxon>
        <taxon>eudicotyledons</taxon>
        <taxon>Gunneridae</taxon>
        <taxon>Pentapetalae</taxon>
        <taxon>asterids</taxon>
        <taxon>lamiids</taxon>
        <taxon>Solanales</taxon>
        <taxon>Solanaceae</taxon>
        <taxon>Nicotianoideae</taxon>
        <taxon>Nicotianeae</taxon>
        <taxon>Nicotiana</taxon>
    </lineage>
</organism>
<gene>
    <name evidence="2" type="primary">LOC142161765</name>
</gene>